<name>A0AAV7NA64_PLEWA</name>
<sequence length="196" mass="20389">MLPCVVCKEELGRCLVGRGLIHCVGGGLSAHEVYTKCLEPCSGPCMVCKGWSLVPSMVHSVVKPLHGAQGVTHDANHGAQGMVHKGVVEPMHGAQGVRGAQECCERVGAWCQAWYTGVVKPMHGAQGVTHDDNHGAQGMVHKGVVEPMHGAQGVTPDAIHGAQALWSPCIVQKGVVEPMHGVQGLVPGAKHGTQGS</sequence>
<dbReference type="EMBL" id="JANPWB010000013">
    <property type="protein sequence ID" value="KAJ1111574.1"/>
    <property type="molecule type" value="Genomic_DNA"/>
</dbReference>
<organism evidence="1 2">
    <name type="scientific">Pleurodeles waltl</name>
    <name type="common">Iberian ribbed newt</name>
    <dbReference type="NCBI Taxonomy" id="8319"/>
    <lineage>
        <taxon>Eukaryota</taxon>
        <taxon>Metazoa</taxon>
        <taxon>Chordata</taxon>
        <taxon>Craniata</taxon>
        <taxon>Vertebrata</taxon>
        <taxon>Euteleostomi</taxon>
        <taxon>Amphibia</taxon>
        <taxon>Batrachia</taxon>
        <taxon>Caudata</taxon>
        <taxon>Salamandroidea</taxon>
        <taxon>Salamandridae</taxon>
        <taxon>Pleurodelinae</taxon>
        <taxon>Pleurodeles</taxon>
    </lineage>
</organism>
<evidence type="ECO:0000313" key="2">
    <source>
        <dbReference type="Proteomes" id="UP001066276"/>
    </source>
</evidence>
<comment type="caution">
    <text evidence="1">The sequence shown here is derived from an EMBL/GenBank/DDBJ whole genome shotgun (WGS) entry which is preliminary data.</text>
</comment>
<protein>
    <submittedName>
        <fullName evidence="1">Uncharacterized protein</fullName>
    </submittedName>
</protein>
<dbReference type="AlphaFoldDB" id="A0AAV7NA64"/>
<proteinExistence type="predicted"/>
<reference evidence="1" key="1">
    <citation type="journal article" date="2022" name="bioRxiv">
        <title>Sequencing and chromosome-scale assembly of the giantPleurodeles waltlgenome.</title>
        <authorList>
            <person name="Brown T."/>
            <person name="Elewa A."/>
            <person name="Iarovenko S."/>
            <person name="Subramanian E."/>
            <person name="Araus A.J."/>
            <person name="Petzold A."/>
            <person name="Susuki M."/>
            <person name="Suzuki K.-i.T."/>
            <person name="Hayashi T."/>
            <person name="Toyoda A."/>
            <person name="Oliveira C."/>
            <person name="Osipova E."/>
            <person name="Leigh N.D."/>
            <person name="Simon A."/>
            <person name="Yun M.H."/>
        </authorList>
    </citation>
    <scope>NUCLEOTIDE SEQUENCE</scope>
    <source>
        <strain evidence="1">20211129_DDA</strain>
        <tissue evidence="1">Liver</tissue>
    </source>
</reference>
<keyword evidence="2" id="KW-1185">Reference proteome</keyword>
<accession>A0AAV7NA64</accession>
<gene>
    <name evidence="1" type="ORF">NDU88_008896</name>
</gene>
<dbReference type="Proteomes" id="UP001066276">
    <property type="component" value="Chromosome 9"/>
</dbReference>
<evidence type="ECO:0000313" key="1">
    <source>
        <dbReference type="EMBL" id="KAJ1111574.1"/>
    </source>
</evidence>